<dbReference type="Pfam" id="PF07714">
    <property type="entry name" value="PK_Tyr_Ser-Thr"/>
    <property type="match status" value="1"/>
</dbReference>
<dbReference type="InterPro" id="IPR051681">
    <property type="entry name" value="Ser/Thr_Kinases-Pseudokinases"/>
</dbReference>
<dbReference type="AlphaFoldDB" id="R7S430"/>
<dbReference type="OrthoDB" id="4062651at2759"/>
<feature type="non-terminal residue" evidence="2">
    <location>
        <position position="1"/>
    </location>
</feature>
<dbReference type="eggNOG" id="KOG0192">
    <property type="taxonomic scope" value="Eukaryota"/>
</dbReference>
<dbReference type="OMA" id="CREALAW"/>
<evidence type="ECO:0000259" key="1">
    <source>
        <dbReference type="PROSITE" id="PS50011"/>
    </source>
</evidence>
<proteinExistence type="predicted"/>
<dbReference type="EMBL" id="JH687552">
    <property type="protein sequence ID" value="EIN04973.1"/>
    <property type="molecule type" value="Genomic_DNA"/>
</dbReference>
<dbReference type="HOGENOM" id="CLU_000288_7_18_1"/>
<dbReference type="RefSeq" id="XP_007387896.1">
    <property type="nucleotide sequence ID" value="XM_007387834.1"/>
</dbReference>
<evidence type="ECO:0000313" key="3">
    <source>
        <dbReference type="Proteomes" id="UP000054196"/>
    </source>
</evidence>
<keyword evidence="3" id="KW-1185">Reference proteome</keyword>
<feature type="non-terminal residue" evidence="2">
    <location>
        <position position="172"/>
    </location>
</feature>
<protein>
    <submittedName>
        <fullName evidence="2">Kinase-like protein</fullName>
    </submittedName>
</protein>
<dbReference type="GeneID" id="18881965"/>
<keyword evidence="2" id="KW-0418">Kinase</keyword>
<dbReference type="SUPFAM" id="SSF56112">
    <property type="entry name" value="Protein kinase-like (PK-like)"/>
    <property type="match status" value="1"/>
</dbReference>
<dbReference type="PROSITE" id="PS50011">
    <property type="entry name" value="PROTEIN_KINASE_DOM"/>
    <property type="match status" value="1"/>
</dbReference>
<dbReference type="PANTHER" id="PTHR44329">
    <property type="entry name" value="SERINE/THREONINE-PROTEIN KINASE TNNI3K-RELATED"/>
    <property type="match status" value="1"/>
</dbReference>
<gene>
    <name evidence="2" type="ORF">PUNSTDRAFT_23155</name>
</gene>
<dbReference type="InterPro" id="IPR001245">
    <property type="entry name" value="Ser-Thr/Tyr_kinase_cat_dom"/>
</dbReference>
<accession>R7S430</accession>
<dbReference type="PROSITE" id="PS00109">
    <property type="entry name" value="PROTEIN_KINASE_TYR"/>
    <property type="match status" value="1"/>
</dbReference>
<dbReference type="GO" id="GO:0005524">
    <property type="term" value="F:ATP binding"/>
    <property type="evidence" value="ECO:0007669"/>
    <property type="project" value="InterPro"/>
</dbReference>
<dbReference type="PANTHER" id="PTHR44329:SF289">
    <property type="entry name" value="SERINE_THREONINE-PROTEIN KINASE VIK"/>
    <property type="match status" value="1"/>
</dbReference>
<sequence length="172" mass="19697">LCREALAWRQLRHPCIVPFLGLYQDCDLRSSVCMISPCMRGGNLSTHAERERERLHLLPVIRDILEGLCYLHGQHYVHGDLRAVNILLDENGRAYISDFGLISLLDQIHDKSTKGRGNPRWTAPELFESDFKRTFSTDMYSFGCLCLEIITLKPPFYEIPRDCSVIACLLKG</sequence>
<feature type="domain" description="Protein kinase" evidence="1">
    <location>
        <begin position="1"/>
        <end position="172"/>
    </location>
</feature>
<evidence type="ECO:0000313" key="2">
    <source>
        <dbReference type="EMBL" id="EIN04973.1"/>
    </source>
</evidence>
<name>R7S430_PUNST</name>
<organism evidence="2 3">
    <name type="scientific">Punctularia strigosozonata (strain HHB-11173)</name>
    <name type="common">White-rot fungus</name>
    <dbReference type="NCBI Taxonomy" id="741275"/>
    <lineage>
        <taxon>Eukaryota</taxon>
        <taxon>Fungi</taxon>
        <taxon>Dikarya</taxon>
        <taxon>Basidiomycota</taxon>
        <taxon>Agaricomycotina</taxon>
        <taxon>Agaricomycetes</taxon>
        <taxon>Corticiales</taxon>
        <taxon>Punctulariaceae</taxon>
        <taxon>Punctularia</taxon>
    </lineage>
</organism>
<keyword evidence="2" id="KW-0808">Transferase</keyword>
<dbReference type="InterPro" id="IPR011009">
    <property type="entry name" value="Kinase-like_dom_sf"/>
</dbReference>
<dbReference type="GO" id="GO:0004674">
    <property type="term" value="F:protein serine/threonine kinase activity"/>
    <property type="evidence" value="ECO:0007669"/>
    <property type="project" value="TreeGrafter"/>
</dbReference>
<dbReference type="Gene3D" id="1.10.510.10">
    <property type="entry name" value="Transferase(Phosphotransferase) domain 1"/>
    <property type="match status" value="1"/>
</dbReference>
<dbReference type="InterPro" id="IPR008266">
    <property type="entry name" value="Tyr_kinase_AS"/>
</dbReference>
<dbReference type="InterPro" id="IPR000719">
    <property type="entry name" value="Prot_kinase_dom"/>
</dbReference>
<dbReference type="Proteomes" id="UP000054196">
    <property type="component" value="Unassembled WGS sequence"/>
</dbReference>
<reference evidence="3" key="1">
    <citation type="journal article" date="2012" name="Science">
        <title>The Paleozoic origin of enzymatic lignin decomposition reconstructed from 31 fungal genomes.</title>
        <authorList>
            <person name="Floudas D."/>
            <person name="Binder M."/>
            <person name="Riley R."/>
            <person name="Barry K."/>
            <person name="Blanchette R.A."/>
            <person name="Henrissat B."/>
            <person name="Martinez A.T."/>
            <person name="Otillar R."/>
            <person name="Spatafora J.W."/>
            <person name="Yadav J.S."/>
            <person name="Aerts A."/>
            <person name="Benoit I."/>
            <person name="Boyd A."/>
            <person name="Carlson A."/>
            <person name="Copeland A."/>
            <person name="Coutinho P.M."/>
            <person name="de Vries R.P."/>
            <person name="Ferreira P."/>
            <person name="Findley K."/>
            <person name="Foster B."/>
            <person name="Gaskell J."/>
            <person name="Glotzer D."/>
            <person name="Gorecki P."/>
            <person name="Heitman J."/>
            <person name="Hesse C."/>
            <person name="Hori C."/>
            <person name="Igarashi K."/>
            <person name="Jurgens J.A."/>
            <person name="Kallen N."/>
            <person name="Kersten P."/>
            <person name="Kohler A."/>
            <person name="Kuees U."/>
            <person name="Kumar T.K.A."/>
            <person name="Kuo A."/>
            <person name="LaButti K."/>
            <person name="Larrondo L.F."/>
            <person name="Lindquist E."/>
            <person name="Ling A."/>
            <person name="Lombard V."/>
            <person name="Lucas S."/>
            <person name="Lundell T."/>
            <person name="Martin R."/>
            <person name="McLaughlin D.J."/>
            <person name="Morgenstern I."/>
            <person name="Morin E."/>
            <person name="Murat C."/>
            <person name="Nagy L.G."/>
            <person name="Nolan M."/>
            <person name="Ohm R.A."/>
            <person name="Patyshakuliyeva A."/>
            <person name="Rokas A."/>
            <person name="Ruiz-Duenas F.J."/>
            <person name="Sabat G."/>
            <person name="Salamov A."/>
            <person name="Samejima M."/>
            <person name="Schmutz J."/>
            <person name="Slot J.C."/>
            <person name="St John F."/>
            <person name="Stenlid J."/>
            <person name="Sun H."/>
            <person name="Sun S."/>
            <person name="Syed K."/>
            <person name="Tsang A."/>
            <person name="Wiebenga A."/>
            <person name="Young D."/>
            <person name="Pisabarro A."/>
            <person name="Eastwood D.C."/>
            <person name="Martin F."/>
            <person name="Cullen D."/>
            <person name="Grigoriev I.V."/>
            <person name="Hibbett D.S."/>
        </authorList>
    </citation>
    <scope>NUCLEOTIDE SEQUENCE [LARGE SCALE GENOMIC DNA]</scope>
    <source>
        <strain evidence="3">HHB-11173 SS5</strain>
    </source>
</reference>
<dbReference type="KEGG" id="psq:PUNSTDRAFT_23155"/>